<dbReference type="Gene3D" id="1.10.10.10">
    <property type="entry name" value="Winged helix-like DNA-binding domain superfamily/Winged helix DNA-binding domain"/>
    <property type="match status" value="1"/>
</dbReference>
<dbReference type="SUPFAM" id="SSF54909">
    <property type="entry name" value="Dimeric alpha+beta barrel"/>
    <property type="match status" value="1"/>
</dbReference>
<dbReference type="InterPro" id="IPR036388">
    <property type="entry name" value="WH-like_DNA-bd_sf"/>
</dbReference>
<organism evidence="5">
    <name type="scientific">bioreactor metagenome</name>
    <dbReference type="NCBI Taxonomy" id="1076179"/>
    <lineage>
        <taxon>unclassified sequences</taxon>
        <taxon>metagenomes</taxon>
        <taxon>ecological metagenomes</taxon>
    </lineage>
</organism>
<name>A0A645JL60_9ZZZZ</name>
<dbReference type="InterPro" id="IPR019885">
    <property type="entry name" value="Tscrpt_reg_HTH_AsnC-type_CS"/>
</dbReference>
<evidence type="ECO:0000313" key="5">
    <source>
        <dbReference type="EMBL" id="MPN64146.1"/>
    </source>
</evidence>
<keyword evidence="1" id="KW-0805">Transcription regulation</keyword>
<gene>
    <name evidence="5" type="primary">asnC_21</name>
    <name evidence="5" type="ORF">SDC9_211917</name>
</gene>
<dbReference type="SUPFAM" id="SSF46785">
    <property type="entry name" value="Winged helix' DNA-binding domain"/>
    <property type="match status" value="1"/>
</dbReference>
<dbReference type="GO" id="GO:0005829">
    <property type="term" value="C:cytosol"/>
    <property type="evidence" value="ECO:0007669"/>
    <property type="project" value="TreeGrafter"/>
</dbReference>
<evidence type="ECO:0000259" key="4">
    <source>
        <dbReference type="PROSITE" id="PS50956"/>
    </source>
</evidence>
<dbReference type="Pfam" id="PF13412">
    <property type="entry name" value="HTH_24"/>
    <property type="match status" value="1"/>
</dbReference>
<dbReference type="InterPro" id="IPR036390">
    <property type="entry name" value="WH_DNA-bd_sf"/>
</dbReference>
<dbReference type="Gene3D" id="3.30.70.920">
    <property type="match status" value="1"/>
</dbReference>
<evidence type="ECO:0000256" key="1">
    <source>
        <dbReference type="ARBA" id="ARBA00023015"/>
    </source>
</evidence>
<dbReference type="InterPro" id="IPR000485">
    <property type="entry name" value="AsnC-type_HTH_dom"/>
</dbReference>
<dbReference type="InterPro" id="IPR011008">
    <property type="entry name" value="Dimeric_a/b-barrel"/>
</dbReference>
<dbReference type="PROSITE" id="PS50956">
    <property type="entry name" value="HTH_ASNC_2"/>
    <property type="match status" value="1"/>
</dbReference>
<dbReference type="PANTHER" id="PTHR30154">
    <property type="entry name" value="LEUCINE-RESPONSIVE REGULATORY PROTEIN"/>
    <property type="match status" value="1"/>
</dbReference>
<sequence>MDKLDKKIISLLVKDGRSSNNEIARTLAVSEGTVRNRIRHLTESGVLKVAGMVSTEAVPDKELVLLGIKVSVSKNLSNIAAKIAQLPEVQSLHITTGRYDIMAEALLTVKYGPIEFLSGPLAAIGGIVSTETFMVMKSFKKWIIPQGNDGGNGKD</sequence>
<dbReference type="SMART" id="SM00344">
    <property type="entry name" value="HTH_ASNC"/>
    <property type="match status" value="1"/>
</dbReference>
<accession>A0A645JL60</accession>
<dbReference type="PRINTS" id="PR00033">
    <property type="entry name" value="HTHASNC"/>
</dbReference>
<reference evidence="5" key="1">
    <citation type="submission" date="2019-08" db="EMBL/GenBank/DDBJ databases">
        <authorList>
            <person name="Kucharzyk K."/>
            <person name="Murdoch R.W."/>
            <person name="Higgins S."/>
            <person name="Loffler F."/>
        </authorList>
    </citation>
    <scope>NUCLEOTIDE SEQUENCE</scope>
</reference>
<comment type="caution">
    <text evidence="5">The sequence shown here is derived from an EMBL/GenBank/DDBJ whole genome shotgun (WGS) entry which is preliminary data.</text>
</comment>
<proteinExistence type="predicted"/>
<dbReference type="PROSITE" id="PS00519">
    <property type="entry name" value="HTH_ASNC_1"/>
    <property type="match status" value="1"/>
</dbReference>
<dbReference type="AlphaFoldDB" id="A0A645JL60"/>
<dbReference type="InterPro" id="IPR019888">
    <property type="entry name" value="Tscrpt_reg_AsnC-like"/>
</dbReference>
<evidence type="ECO:0000256" key="2">
    <source>
        <dbReference type="ARBA" id="ARBA00023125"/>
    </source>
</evidence>
<dbReference type="Pfam" id="PF01037">
    <property type="entry name" value="AsnC_trans_reg"/>
    <property type="match status" value="1"/>
</dbReference>
<keyword evidence="2" id="KW-0238">DNA-binding</keyword>
<keyword evidence="3" id="KW-0804">Transcription</keyword>
<dbReference type="GO" id="GO:0043200">
    <property type="term" value="P:response to amino acid"/>
    <property type="evidence" value="ECO:0007669"/>
    <property type="project" value="TreeGrafter"/>
</dbReference>
<feature type="domain" description="HTH asnC-type" evidence="4">
    <location>
        <begin position="1"/>
        <end position="69"/>
    </location>
</feature>
<dbReference type="PANTHER" id="PTHR30154:SF34">
    <property type="entry name" value="TRANSCRIPTIONAL REGULATOR AZLB"/>
    <property type="match status" value="1"/>
</dbReference>
<dbReference type="GO" id="GO:0043565">
    <property type="term" value="F:sequence-specific DNA binding"/>
    <property type="evidence" value="ECO:0007669"/>
    <property type="project" value="InterPro"/>
</dbReference>
<dbReference type="EMBL" id="VSSQ01144612">
    <property type="protein sequence ID" value="MPN64146.1"/>
    <property type="molecule type" value="Genomic_DNA"/>
</dbReference>
<evidence type="ECO:0000256" key="3">
    <source>
        <dbReference type="ARBA" id="ARBA00023163"/>
    </source>
</evidence>
<protein>
    <submittedName>
        <fullName evidence="5">Regulatory protein AsnC</fullName>
    </submittedName>
</protein>
<dbReference type="InterPro" id="IPR019887">
    <property type="entry name" value="Tscrpt_reg_AsnC/Lrp_C"/>
</dbReference>